<dbReference type="InterPro" id="IPR050109">
    <property type="entry name" value="HTH-type_TetR-like_transc_reg"/>
</dbReference>
<accession>A0A221W378</accession>
<dbReference type="RefSeq" id="WP_169725859.1">
    <property type="nucleotide sequence ID" value="NZ_CP022521.1"/>
</dbReference>
<dbReference type="Pfam" id="PF00440">
    <property type="entry name" value="TetR_N"/>
    <property type="match status" value="1"/>
</dbReference>
<dbReference type="PANTHER" id="PTHR30055:SF238">
    <property type="entry name" value="MYCOFACTOCIN BIOSYNTHESIS TRANSCRIPTIONAL REGULATOR MFTR-RELATED"/>
    <property type="match status" value="1"/>
</dbReference>
<name>A0A221W378_9PSEU</name>
<dbReference type="SUPFAM" id="SSF46689">
    <property type="entry name" value="Homeodomain-like"/>
    <property type="match status" value="1"/>
</dbReference>
<dbReference type="InterPro" id="IPR023772">
    <property type="entry name" value="DNA-bd_HTH_TetR-type_CS"/>
</dbReference>
<keyword evidence="2" id="KW-0238">DNA-binding</keyword>
<evidence type="ECO:0000256" key="1">
    <source>
        <dbReference type="ARBA" id="ARBA00023015"/>
    </source>
</evidence>
<dbReference type="KEGG" id="ahg:AHOG_13245"/>
<evidence type="ECO:0000313" key="4">
    <source>
        <dbReference type="EMBL" id="ASO20292.1"/>
    </source>
</evidence>
<dbReference type="PROSITE" id="PS01081">
    <property type="entry name" value="HTH_TETR_1"/>
    <property type="match status" value="1"/>
</dbReference>
<dbReference type="PRINTS" id="PR00455">
    <property type="entry name" value="HTHTETR"/>
</dbReference>
<dbReference type="InterPro" id="IPR041347">
    <property type="entry name" value="MftR_C"/>
</dbReference>
<dbReference type="GO" id="GO:0000976">
    <property type="term" value="F:transcription cis-regulatory region binding"/>
    <property type="evidence" value="ECO:0007669"/>
    <property type="project" value="TreeGrafter"/>
</dbReference>
<reference evidence="4 5" key="1">
    <citation type="submission" date="2017-07" db="EMBL/GenBank/DDBJ databases">
        <title>Complete genome sequence of Actinoalloteichus hoggarensis DSM 45943, type strain of Actinoalloteichus hoggarensis.</title>
        <authorList>
            <person name="Ruckert C."/>
            <person name="Nouioui I."/>
            <person name="Willmese J."/>
            <person name="van Wezel G."/>
            <person name="Klenk H.-P."/>
            <person name="Kalinowski J."/>
            <person name="Zotchev S.B."/>
        </authorList>
    </citation>
    <scope>NUCLEOTIDE SEQUENCE [LARGE SCALE GENOMIC DNA]</scope>
    <source>
        <strain evidence="4 5">DSM 45943</strain>
    </source>
</reference>
<dbReference type="PROSITE" id="PS50977">
    <property type="entry name" value="HTH_TETR_2"/>
    <property type="match status" value="1"/>
</dbReference>
<keyword evidence="3" id="KW-0804">Transcription</keyword>
<dbReference type="InterPro" id="IPR001647">
    <property type="entry name" value="HTH_TetR"/>
</dbReference>
<evidence type="ECO:0000256" key="2">
    <source>
        <dbReference type="ARBA" id="ARBA00023125"/>
    </source>
</evidence>
<dbReference type="EMBL" id="CP022521">
    <property type="protein sequence ID" value="ASO20292.1"/>
    <property type="molecule type" value="Genomic_DNA"/>
</dbReference>
<evidence type="ECO:0000256" key="3">
    <source>
        <dbReference type="ARBA" id="ARBA00023163"/>
    </source>
</evidence>
<sequence>MPSREGVTSGGLRARRRRETSDRIQQTALALVSEHGLDHVTVEQISTQAGVSVRTFFNYFPSKESALADGPPPIPDHARAAFLAGTGDVLADLTTLFVAHGIEFEARRSTMECFHQVLRDNPRLMPLQLQRFHQFELDVAELIGARLGLDDDEDDTARLAAAVVLAAVRVGMERWSRDFDVSPAAEVGRALANLRSLWTSLVA</sequence>
<protein>
    <submittedName>
        <fullName evidence="4">Transcriptional regulator, TetR family</fullName>
    </submittedName>
</protein>
<dbReference type="Proteomes" id="UP000204221">
    <property type="component" value="Chromosome"/>
</dbReference>
<dbReference type="Pfam" id="PF17754">
    <property type="entry name" value="TetR_C_14"/>
    <property type="match status" value="1"/>
</dbReference>
<keyword evidence="1" id="KW-0805">Transcription regulation</keyword>
<dbReference type="Gene3D" id="1.10.357.10">
    <property type="entry name" value="Tetracycline Repressor, domain 2"/>
    <property type="match status" value="1"/>
</dbReference>
<dbReference type="PANTHER" id="PTHR30055">
    <property type="entry name" value="HTH-TYPE TRANSCRIPTIONAL REGULATOR RUTR"/>
    <property type="match status" value="1"/>
</dbReference>
<dbReference type="AlphaFoldDB" id="A0A221W378"/>
<keyword evidence="5" id="KW-1185">Reference proteome</keyword>
<evidence type="ECO:0000313" key="5">
    <source>
        <dbReference type="Proteomes" id="UP000204221"/>
    </source>
</evidence>
<organism evidence="4 5">
    <name type="scientific">Actinoalloteichus hoggarensis</name>
    <dbReference type="NCBI Taxonomy" id="1470176"/>
    <lineage>
        <taxon>Bacteria</taxon>
        <taxon>Bacillati</taxon>
        <taxon>Actinomycetota</taxon>
        <taxon>Actinomycetes</taxon>
        <taxon>Pseudonocardiales</taxon>
        <taxon>Pseudonocardiaceae</taxon>
        <taxon>Actinoalloteichus</taxon>
    </lineage>
</organism>
<dbReference type="GO" id="GO:0003700">
    <property type="term" value="F:DNA-binding transcription factor activity"/>
    <property type="evidence" value="ECO:0007669"/>
    <property type="project" value="TreeGrafter"/>
</dbReference>
<gene>
    <name evidence="4" type="ORF">AHOG_13245</name>
</gene>
<proteinExistence type="predicted"/>
<dbReference type="InterPro" id="IPR009057">
    <property type="entry name" value="Homeodomain-like_sf"/>
</dbReference>